<name>A0A847TSS6_9EURY</name>
<keyword evidence="1" id="KW-0472">Membrane</keyword>
<organism evidence="3 4">
    <name type="scientific">Haloarcula rubripromontorii</name>
    <dbReference type="NCBI Taxonomy" id="1705562"/>
    <lineage>
        <taxon>Archaea</taxon>
        <taxon>Methanobacteriati</taxon>
        <taxon>Methanobacteriota</taxon>
        <taxon>Stenosarchaea group</taxon>
        <taxon>Halobacteria</taxon>
        <taxon>Halobacteriales</taxon>
        <taxon>Haloarculaceae</taxon>
        <taxon>Haloarcula</taxon>
    </lineage>
</organism>
<dbReference type="InterPro" id="IPR042150">
    <property type="entry name" value="MmRce1-like"/>
</dbReference>
<accession>A0A847TSS6</accession>
<proteinExistence type="predicted"/>
<dbReference type="GO" id="GO:0004175">
    <property type="term" value="F:endopeptidase activity"/>
    <property type="evidence" value="ECO:0007669"/>
    <property type="project" value="UniProtKB-ARBA"/>
</dbReference>
<dbReference type="Proteomes" id="UP000610611">
    <property type="component" value="Unassembled WGS sequence"/>
</dbReference>
<evidence type="ECO:0000313" key="4">
    <source>
        <dbReference type="Proteomes" id="UP000610611"/>
    </source>
</evidence>
<feature type="domain" description="CAAX prenyl protease 2/Lysostaphin resistance protein A-like" evidence="2">
    <location>
        <begin position="136"/>
        <end position="243"/>
    </location>
</feature>
<dbReference type="RefSeq" id="WP_170083288.1">
    <property type="nucleotide sequence ID" value="NZ_WOWB01000001.1"/>
</dbReference>
<comment type="caution">
    <text evidence="3">The sequence shown here is derived from an EMBL/GenBank/DDBJ whole genome shotgun (WGS) entry which is preliminary data.</text>
</comment>
<dbReference type="GO" id="GO:0006508">
    <property type="term" value="P:proteolysis"/>
    <property type="evidence" value="ECO:0007669"/>
    <property type="project" value="UniProtKB-KW"/>
</dbReference>
<reference evidence="3" key="1">
    <citation type="submission" date="2019-12" db="EMBL/GenBank/DDBJ databases">
        <title>The whole-genome sequencing of Haloarcula japonica strain pws8.</title>
        <authorList>
            <person name="Verma D.K."/>
            <person name="Gopal K."/>
            <person name="Prasad E.S."/>
        </authorList>
    </citation>
    <scope>NUCLEOTIDE SEQUENCE</scope>
    <source>
        <strain evidence="3">Pws8</strain>
    </source>
</reference>
<protein>
    <submittedName>
        <fullName evidence="3">CPBP family intramembrane metalloprotease</fullName>
    </submittedName>
</protein>
<keyword evidence="3" id="KW-0482">Metalloprotease</keyword>
<gene>
    <name evidence="3" type="ORF">GOC83_08685</name>
</gene>
<dbReference type="PANTHER" id="PTHR35797:SF1">
    <property type="entry name" value="PROTEASE"/>
    <property type="match status" value="1"/>
</dbReference>
<feature type="transmembrane region" description="Helical" evidence="1">
    <location>
        <begin position="130"/>
        <end position="150"/>
    </location>
</feature>
<dbReference type="AlphaFoldDB" id="A0A847TSS6"/>
<evidence type="ECO:0000256" key="1">
    <source>
        <dbReference type="SAM" id="Phobius"/>
    </source>
</evidence>
<keyword evidence="1" id="KW-1133">Transmembrane helix</keyword>
<keyword evidence="3" id="KW-0645">Protease</keyword>
<dbReference type="EMBL" id="WOWB01000001">
    <property type="protein sequence ID" value="NLV06203.1"/>
    <property type="molecule type" value="Genomic_DNA"/>
</dbReference>
<dbReference type="PANTHER" id="PTHR35797">
    <property type="entry name" value="PROTEASE-RELATED"/>
    <property type="match status" value="1"/>
</dbReference>
<evidence type="ECO:0000313" key="3">
    <source>
        <dbReference type="EMBL" id="NLV06203.1"/>
    </source>
</evidence>
<keyword evidence="1" id="KW-0812">Transmembrane</keyword>
<feature type="transmembrane region" description="Helical" evidence="1">
    <location>
        <begin position="202"/>
        <end position="223"/>
    </location>
</feature>
<keyword evidence="3" id="KW-0378">Hydrolase</keyword>
<feature type="transmembrane region" description="Helical" evidence="1">
    <location>
        <begin position="92"/>
        <end position="118"/>
    </location>
</feature>
<dbReference type="GO" id="GO:0008237">
    <property type="term" value="F:metallopeptidase activity"/>
    <property type="evidence" value="ECO:0007669"/>
    <property type="project" value="UniProtKB-KW"/>
</dbReference>
<feature type="transmembrane region" description="Helical" evidence="1">
    <location>
        <begin position="47"/>
        <end position="72"/>
    </location>
</feature>
<feature type="transmembrane region" description="Helical" evidence="1">
    <location>
        <begin position="20"/>
        <end position="40"/>
    </location>
</feature>
<dbReference type="Pfam" id="PF02517">
    <property type="entry name" value="Rce1-like"/>
    <property type="match status" value="1"/>
</dbReference>
<feature type="transmembrane region" description="Helical" evidence="1">
    <location>
        <begin position="257"/>
        <end position="276"/>
    </location>
</feature>
<sequence length="296" mass="32598">MQKSVDSKFDGAPPRLSSPWVFFAITFTITWGFWLPAIVFDLTFDSALGLALLLLGLTGPGSTGVGLMYLLYDESSRNDFWDRVKNPRRIGGWWYVAIFLYPPLTFAVAAVADILLGGQGYTVGAWVPQLTSNPAAFLPTLLFSSLPPVLEELGWRGYALDQLQRTRSALTAGLILGVVWAVWHLPLFLIGGTNQHDVVGFLTLRFWLFMVGVVALSVAFTWIHNGTGGTILASIMLHSWTNFTLQTVEGTLRTDVFFYAIVLWAFVGLVTLVWGAETLTSGDDIPHPTLKTRPKG</sequence>
<dbReference type="InterPro" id="IPR003675">
    <property type="entry name" value="Rce1/LyrA-like_dom"/>
</dbReference>
<feature type="transmembrane region" description="Helical" evidence="1">
    <location>
        <begin position="170"/>
        <end position="190"/>
    </location>
</feature>
<dbReference type="GO" id="GO:0080120">
    <property type="term" value="P:CAAX-box protein maturation"/>
    <property type="evidence" value="ECO:0007669"/>
    <property type="project" value="UniProtKB-ARBA"/>
</dbReference>
<evidence type="ECO:0000259" key="2">
    <source>
        <dbReference type="Pfam" id="PF02517"/>
    </source>
</evidence>